<dbReference type="EMBL" id="MU118163">
    <property type="protein sequence ID" value="KAF9644054.1"/>
    <property type="molecule type" value="Genomic_DNA"/>
</dbReference>
<reference evidence="1" key="1">
    <citation type="submission" date="2019-10" db="EMBL/GenBank/DDBJ databases">
        <authorList>
            <consortium name="DOE Joint Genome Institute"/>
            <person name="Kuo A."/>
            <person name="Miyauchi S."/>
            <person name="Kiss E."/>
            <person name="Drula E."/>
            <person name="Kohler A."/>
            <person name="Sanchez-Garcia M."/>
            <person name="Andreopoulos B."/>
            <person name="Barry K.W."/>
            <person name="Bonito G."/>
            <person name="Buee M."/>
            <person name="Carver A."/>
            <person name="Chen C."/>
            <person name="Cichocki N."/>
            <person name="Clum A."/>
            <person name="Culley D."/>
            <person name="Crous P.W."/>
            <person name="Fauchery L."/>
            <person name="Girlanda M."/>
            <person name="Hayes R."/>
            <person name="Keri Z."/>
            <person name="Labutti K."/>
            <person name="Lipzen A."/>
            <person name="Lombard V."/>
            <person name="Magnuson J."/>
            <person name="Maillard F."/>
            <person name="Morin E."/>
            <person name="Murat C."/>
            <person name="Nolan M."/>
            <person name="Ohm R."/>
            <person name="Pangilinan J."/>
            <person name="Pereira M."/>
            <person name="Perotto S."/>
            <person name="Peter M."/>
            <person name="Riley R."/>
            <person name="Sitrit Y."/>
            <person name="Stielow B."/>
            <person name="Szollosi G."/>
            <person name="Zifcakova L."/>
            <person name="Stursova M."/>
            <person name="Spatafora J.W."/>
            <person name="Tedersoo L."/>
            <person name="Vaario L.-M."/>
            <person name="Yamada A."/>
            <person name="Yan M."/>
            <person name="Wang P."/>
            <person name="Xu J."/>
            <person name="Bruns T."/>
            <person name="Baldrian P."/>
            <person name="Vilgalys R."/>
            <person name="Henrissat B."/>
            <person name="Grigoriev I.V."/>
            <person name="Hibbett D."/>
            <person name="Nagy L.G."/>
            <person name="Martin F.M."/>
        </authorList>
    </citation>
    <scope>NUCLEOTIDE SEQUENCE</scope>
    <source>
        <strain evidence="1">P2</strain>
    </source>
</reference>
<accession>A0ACB6Z3F3</accession>
<name>A0ACB6Z3F3_THEGA</name>
<keyword evidence="2" id="KW-1185">Reference proteome</keyword>
<sequence>MAALDERGNKHSRIVFQDNGGEELPVPEASTSGVVVGGIEHRNNPTRGNASDTIEGEGGGKLAEALKVPEGDYKNAAFTTATIPSDVPKDVADESGPLGPLKAVLRTIAAGYANHQETVGIGKIEYLLSRVVALEERFYSRPDDVEEQRRRRELIGEFGRVGGRLRSLSEKPEQRRLADHVQGDEEVSGFLENLRETISDYQIVQQMAVYEQACELVNPAEASVLNNFRCAQGAEYRHGDRTGCLKGTRTAVLDEIEPWTRDFDKPPVYWLNGLAGTGKSTIAQTIAERIFADGRLGASFFCSRDFEDRRNLHFIFPTLAIQLARKYTEFRSIFVPLVQSDPAIAYESLYNQMRKLIVKPLKKSAISTVIMIDALDECKDREPASAILSVLGQFVSEIPKVKFFLTGRPEPRIREGFGLPLLAEATDVFILHEVESSRVGNDIRLSFRCSFSGIADRRRRQKDWPTEEQLNLLCGWAAGLFVYAVATVKFIDQANKNPKTQLDRLLQLPKSTVYEGKAEFKENTTLDSLYASILQEAFGNNDPEDDRMVRSVLGAVILAANPLSPSAIGTLLGFDAEDVFPLLSSIHSLLTLQEDIDQPVRPFHKSFPDFIVDPARMRFAAAVAERLLTRLEVLEDKVTSHSNALQLQSSGLDSSINARVEDRRVLLAKNAALECEVEGLKSQVARLEGKFGVLLARVEALEWVTPSEYLSVEDLLRAGGGGEVESMDSGEAAELGLRPDFQDLVVQPDPVDTGAPLFPFSF</sequence>
<proteinExistence type="predicted"/>
<gene>
    <name evidence="1" type="ORF">BDM02DRAFT_3190934</name>
</gene>
<evidence type="ECO:0000313" key="2">
    <source>
        <dbReference type="Proteomes" id="UP000886501"/>
    </source>
</evidence>
<dbReference type="Proteomes" id="UP000886501">
    <property type="component" value="Unassembled WGS sequence"/>
</dbReference>
<organism evidence="1 2">
    <name type="scientific">Thelephora ganbajun</name>
    <name type="common">Ganba fungus</name>
    <dbReference type="NCBI Taxonomy" id="370292"/>
    <lineage>
        <taxon>Eukaryota</taxon>
        <taxon>Fungi</taxon>
        <taxon>Dikarya</taxon>
        <taxon>Basidiomycota</taxon>
        <taxon>Agaricomycotina</taxon>
        <taxon>Agaricomycetes</taxon>
        <taxon>Thelephorales</taxon>
        <taxon>Thelephoraceae</taxon>
        <taxon>Thelephora</taxon>
    </lineage>
</organism>
<comment type="caution">
    <text evidence="1">The sequence shown here is derived from an EMBL/GenBank/DDBJ whole genome shotgun (WGS) entry which is preliminary data.</text>
</comment>
<evidence type="ECO:0000313" key="1">
    <source>
        <dbReference type="EMBL" id="KAF9644054.1"/>
    </source>
</evidence>
<reference evidence="1" key="2">
    <citation type="journal article" date="2020" name="Nat. Commun.">
        <title>Large-scale genome sequencing of mycorrhizal fungi provides insights into the early evolution of symbiotic traits.</title>
        <authorList>
            <person name="Miyauchi S."/>
            <person name="Kiss E."/>
            <person name="Kuo A."/>
            <person name="Drula E."/>
            <person name="Kohler A."/>
            <person name="Sanchez-Garcia M."/>
            <person name="Morin E."/>
            <person name="Andreopoulos B."/>
            <person name="Barry K.W."/>
            <person name="Bonito G."/>
            <person name="Buee M."/>
            <person name="Carver A."/>
            <person name="Chen C."/>
            <person name="Cichocki N."/>
            <person name="Clum A."/>
            <person name="Culley D."/>
            <person name="Crous P.W."/>
            <person name="Fauchery L."/>
            <person name="Girlanda M."/>
            <person name="Hayes R.D."/>
            <person name="Keri Z."/>
            <person name="LaButti K."/>
            <person name="Lipzen A."/>
            <person name="Lombard V."/>
            <person name="Magnuson J."/>
            <person name="Maillard F."/>
            <person name="Murat C."/>
            <person name="Nolan M."/>
            <person name="Ohm R.A."/>
            <person name="Pangilinan J."/>
            <person name="Pereira M.F."/>
            <person name="Perotto S."/>
            <person name="Peter M."/>
            <person name="Pfister S."/>
            <person name="Riley R."/>
            <person name="Sitrit Y."/>
            <person name="Stielow J.B."/>
            <person name="Szollosi G."/>
            <person name="Zifcakova L."/>
            <person name="Stursova M."/>
            <person name="Spatafora J.W."/>
            <person name="Tedersoo L."/>
            <person name="Vaario L.M."/>
            <person name="Yamada A."/>
            <person name="Yan M."/>
            <person name="Wang P."/>
            <person name="Xu J."/>
            <person name="Bruns T."/>
            <person name="Baldrian P."/>
            <person name="Vilgalys R."/>
            <person name="Dunand C."/>
            <person name="Henrissat B."/>
            <person name="Grigoriev I.V."/>
            <person name="Hibbett D."/>
            <person name="Nagy L.G."/>
            <person name="Martin F.M."/>
        </authorList>
    </citation>
    <scope>NUCLEOTIDE SEQUENCE</scope>
    <source>
        <strain evidence="1">P2</strain>
    </source>
</reference>
<protein>
    <submittedName>
        <fullName evidence="1">Uncharacterized protein</fullName>
    </submittedName>
</protein>